<organism evidence="1 2">
    <name type="scientific">Daphnia magna</name>
    <dbReference type="NCBI Taxonomy" id="35525"/>
    <lineage>
        <taxon>Eukaryota</taxon>
        <taxon>Metazoa</taxon>
        <taxon>Ecdysozoa</taxon>
        <taxon>Arthropoda</taxon>
        <taxon>Crustacea</taxon>
        <taxon>Branchiopoda</taxon>
        <taxon>Diplostraca</taxon>
        <taxon>Cladocera</taxon>
        <taxon>Anomopoda</taxon>
        <taxon>Daphniidae</taxon>
        <taxon>Daphnia</taxon>
    </lineage>
</organism>
<evidence type="ECO:0000313" key="2">
    <source>
        <dbReference type="Proteomes" id="UP001234178"/>
    </source>
</evidence>
<keyword evidence="2" id="KW-1185">Reference proteome</keyword>
<proteinExistence type="predicted"/>
<evidence type="ECO:0008006" key="3">
    <source>
        <dbReference type="Google" id="ProtNLM"/>
    </source>
</evidence>
<reference evidence="1 2" key="1">
    <citation type="journal article" date="2023" name="Nucleic Acids Res.">
        <title>The hologenome of Daphnia magna reveals possible DNA methylation and microbiome-mediated evolution of the host genome.</title>
        <authorList>
            <person name="Chaturvedi A."/>
            <person name="Li X."/>
            <person name="Dhandapani V."/>
            <person name="Marshall H."/>
            <person name="Kissane S."/>
            <person name="Cuenca-Cambronero M."/>
            <person name="Asole G."/>
            <person name="Calvet F."/>
            <person name="Ruiz-Romero M."/>
            <person name="Marangio P."/>
            <person name="Guigo R."/>
            <person name="Rago D."/>
            <person name="Mirbahai L."/>
            <person name="Eastwood N."/>
            <person name="Colbourne J.K."/>
            <person name="Zhou J."/>
            <person name="Mallon E."/>
            <person name="Orsini L."/>
        </authorList>
    </citation>
    <scope>NUCLEOTIDE SEQUENCE [LARGE SCALE GENOMIC DNA]</scope>
    <source>
        <strain evidence="1">LRV0_1</strain>
    </source>
</reference>
<comment type="caution">
    <text evidence="1">The sequence shown here is derived from an EMBL/GenBank/DDBJ whole genome shotgun (WGS) entry which is preliminary data.</text>
</comment>
<sequence>MMNDFFVSHLQVLNPFISREFFMSPCIMSLEHRHRCMAEKNLLIAYLNIDSRSSSFWPRAEKEVLCSLAVAEEVSHNLLLTLKCGFLKSSPSQIASSEGVEGIELKLSKDVYFESTEEYKSWCKLNIIVGNRSERSLLLAIRVLSNLRSQSSL</sequence>
<dbReference type="Proteomes" id="UP001234178">
    <property type="component" value="Unassembled WGS sequence"/>
</dbReference>
<gene>
    <name evidence="1" type="ORF">OUZ56_011070</name>
</gene>
<dbReference type="EMBL" id="JAOYFB010000002">
    <property type="protein sequence ID" value="KAK4005943.1"/>
    <property type="molecule type" value="Genomic_DNA"/>
</dbReference>
<accession>A0ABQ9YZL2</accession>
<protein>
    <recommendedName>
        <fullName evidence="3">GMP synthase</fullName>
    </recommendedName>
</protein>
<evidence type="ECO:0000313" key="1">
    <source>
        <dbReference type="EMBL" id="KAK4005943.1"/>
    </source>
</evidence>
<name>A0ABQ9YZL2_9CRUS</name>